<evidence type="ECO:0000313" key="8">
    <source>
        <dbReference type="Proteomes" id="UP000316778"/>
    </source>
</evidence>
<feature type="transmembrane region" description="Helical" evidence="6">
    <location>
        <begin position="453"/>
        <end position="473"/>
    </location>
</feature>
<feature type="transmembrane region" description="Helical" evidence="6">
    <location>
        <begin position="209"/>
        <end position="228"/>
    </location>
</feature>
<evidence type="ECO:0000256" key="6">
    <source>
        <dbReference type="SAM" id="Phobius"/>
    </source>
</evidence>
<evidence type="ECO:0000256" key="1">
    <source>
        <dbReference type="ARBA" id="ARBA00004651"/>
    </source>
</evidence>
<reference evidence="7 8" key="1">
    <citation type="journal article" date="2013" name="Stand. Genomic Sci.">
        <title>Genomic Encyclopedia of Type Strains, Phase I: The one thousand microbial genomes (KMG-I) project.</title>
        <authorList>
            <person name="Kyrpides N.C."/>
            <person name="Woyke T."/>
            <person name="Eisen J.A."/>
            <person name="Garrity G."/>
            <person name="Lilburn T.G."/>
            <person name="Beck B.J."/>
            <person name="Whitman W.B."/>
            <person name="Hugenholtz P."/>
            <person name="Klenk H.P."/>
        </authorList>
    </citation>
    <scope>NUCLEOTIDE SEQUENCE [LARGE SCALE GENOMIC DNA]</scope>
    <source>
        <strain evidence="7 8">DSM 13484</strain>
    </source>
</reference>
<keyword evidence="2" id="KW-1003">Cell membrane</keyword>
<feature type="transmembrane region" description="Helical" evidence="6">
    <location>
        <begin position="77"/>
        <end position="99"/>
    </location>
</feature>
<feature type="transmembrane region" description="Helical" evidence="6">
    <location>
        <begin position="249"/>
        <end position="275"/>
    </location>
</feature>
<dbReference type="EMBL" id="VLLG01000004">
    <property type="protein sequence ID" value="TWI86938.1"/>
    <property type="molecule type" value="Genomic_DNA"/>
</dbReference>
<dbReference type="PANTHER" id="PTHR30250:SF11">
    <property type="entry name" value="O-ANTIGEN TRANSPORTER-RELATED"/>
    <property type="match status" value="1"/>
</dbReference>
<accession>A0A562T131</accession>
<evidence type="ECO:0000256" key="3">
    <source>
        <dbReference type="ARBA" id="ARBA00022692"/>
    </source>
</evidence>
<feature type="transmembrane region" description="Helical" evidence="6">
    <location>
        <begin position="363"/>
        <end position="382"/>
    </location>
</feature>
<feature type="transmembrane region" description="Helical" evidence="6">
    <location>
        <begin position="287"/>
        <end position="314"/>
    </location>
</feature>
<feature type="transmembrane region" description="Helical" evidence="6">
    <location>
        <begin position="38"/>
        <end position="65"/>
    </location>
</feature>
<feature type="transmembrane region" description="Helical" evidence="6">
    <location>
        <begin position="420"/>
        <end position="441"/>
    </location>
</feature>
<dbReference type="Pfam" id="PF01943">
    <property type="entry name" value="Polysacc_synt"/>
    <property type="match status" value="1"/>
</dbReference>
<feature type="transmembrane region" description="Helical" evidence="6">
    <location>
        <begin position="394"/>
        <end position="414"/>
    </location>
</feature>
<evidence type="ECO:0000256" key="5">
    <source>
        <dbReference type="ARBA" id="ARBA00023136"/>
    </source>
</evidence>
<evidence type="ECO:0000313" key="7">
    <source>
        <dbReference type="EMBL" id="TWI86938.1"/>
    </source>
</evidence>
<dbReference type="PANTHER" id="PTHR30250">
    <property type="entry name" value="PST FAMILY PREDICTED COLANIC ACID TRANSPORTER"/>
    <property type="match status" value="1"/>
</dbReference>
<feature type="transmembrane region" description="Helical" evidence="6">
    <location>
        <begin position="184"/>
        <end position="203"/>
    </location>
</feature>
<sequence length="505" mass="55951">MPDIQELQERIIPFFPKRIRGDLQADLKSGTARKISQGIVWTFFSAVVFRSIVFLTSVCVARMLNREGFGEFGMVRATIDMFVAFAGFGLGMTTTKFIAQHKVNDKVKAGRIIKLSAMVSWVVGFLIAMVMISAAEVLAIRSLQAPALANDLRIGALAIFFYSINSAQNGTLAGFEAFKNFARINMIAGTVNFPVSIALVWYLGVEGAVIGLATNALMVAVLGFFEVRKVAARYGVNVNERGALKEFKVLTQFSLPAVMGNMLILPVTWLCNAILIKQPEGFKELGIYNAGLSIMLIANVVNGMLGQVLLPYAVQNFEKKSKKFEMLNCMLPWAIGIFIALPCMFVPEAGDVLFGKSFSGHELHITIMIIMISTIVISHRQGIVRNFAAGSHMWWNMFSNTCWGVIALVTMYLLRDEGAAGRAGAFGIAYVLSTLLFLPFYYRKKLCDHDFIASPESIAIWALVFASFFLLYFVTVESILLRLTLMIAVLATILVLLTRFYRKYV</sequence>
<dbReference type="InterPro" id="IPR002797">
    <property type="entry name" value="Polysacc_synth"/>
</dbReference>
<feature type="transmembrane region" description="Helical" evidence="6">
    <location>
        <begin position="479"/>
        <end position="501"/>
    </location>
</feature>
<comment type="subcellular location">
    <subcellularLocation>
        <location evidence="1">Cell membrane</location>
        <topology evidence="1">Multi-pass membrane protein</topology>
    </subcellularLocation>
</comment>
<feature type="transmembrane region" description="Helical" evidence="6">
    <location>
        <begin position="326"/>
        <end position="347"/>
    </location>
</feature>
<dbReference type="AlphaFoldDB" id="A0A562T131"/>
<keyword evidence="4 6" id="KW-1133">Transmembrane helix</keyword>
<evidence type="ECO:0000256" key="2">
    <source>
        <dbReference type="ARBA" id="ARBA00022475"/>
    </source>
</evidence>
<keyword evidence="5 6" id="KW-0472">Membrane</keyword>
<feature type="transmembrane region" description="Helical" evidence="6">
    <location>
        <begin position="152"/>
        <end position="172"/>
    </location>
</feature>
<keyword evidence="3 6" id="KW-0812">Transmembrane</keyword>
<comment type="caution">
    <text evidence="7">The sequence shown here is derived from an EMBL/GenBank/DDBJ whole genome shotgun (WGS) entry which is preliminary data.</text>
</comment>
<protein>
    <submittedName>
        <fullName evidence="7">O-antigen/teichoic acid export membrane protein</fullName>
    </submittedName>
</protein>
<organism evidence="7 8">
    <name type="scientific">Chitinophaga japonensis</name>
    <name type="common">Flexibacter japonensis</name>
    <dbReference type="NCBI Taxonomy" id="104662"/>
    <lineage>
        <taxon>Bacteria</taxon>
        <taxon>Pseudomonadati</taxon>
        <taxon>Bacteroidota</taxon>
        <taxon>Chitinophagia</taxon>
        <taxon>Chitinophagales</taxon>
        <taxon>Chitinophagaceae</taxon>
        <taxon>Chitinophaga</taxon>
    </lineage>
</organism>
<keyword evidence="8" id="KW-1185">Reference proteome</keyword>
<dbReference type="RefSeq" id="WP_145717132.1">
    <property type="nucleotide sequence ID" value="NZ_BAAAFY010000004.1"/>
</dbReference>
<name>A0A562T131_CHIJA</name>
<gene>
    <name evidence="7" type="ORF">LX66_4205</name>
</gene>
<dbReference type="InterPro" id="IPR050833">
    <property type="entry name" value="Poly_Biosynth_Transport"/>
</dbReference>
<proteinExistence type="predicted"/>
<dbReference type="GO" id="GO:0005886">
    <property type="term" value="C:plasma membrane"/>
    <property type="evidence" value="ECO:0007669"/>
    <property type="project" value="UniProtKB-SubCell"/>
</dbReference>
<feature type="transmembrane region" description="Helical" evidence="6">
    <location>
        <begin position="119"/>
        <end position="140"/>
    </location>
</feature>
<dbReference type="OrthoDB" id="1224790at2"/>
<dbReference type="Proteomes" id="UP000316778">
    <property type="component" value="Unassembled WGS sequence"/>
</dbReference>
<evidence type="ECO:0000256" key="4">
    <source>
        <dbReference type="ARBA" id="ARBA00022989"/>
    </source>
</evidence>